<name>A0A1R1PK81_ZANCU</name>
<keyword evidence="1" id="KW-0472">Membrane</keyword>
<dbReference type="Proteomes" id="UP000188320">
    <property type="component" value="Unassembled WGS sequence"/>
</dbReference>
<dbReference type="EMBL" id="LSSK01000914">
    <property type="protein sequence ID" value="OMH81378.1"/>
    <property type="molecule type" value="Genomic_DNA"/>
</dbReference>
<evidence type="ECO:0000313" key="3">
    <source>
        <dbReference type="Proteomes" id="UP000188320"/>
    </source>
</evidence>
<keyword evidence="1" id="KW-0812">Transmembrane</keyword>
<accession>A0A1R1PK81</accession>
<comment type="caution">
    <text evidence="2">The sequence shown here is derived from an EMBL/GenBank/DDBJ whole genome shotgun (WGS) entry which is preliminary data.</text>
</comment>
<keyword evidence="1" id="KW-1133">Transmembrane helix</keyword>
<sequence length="79" mass="8393">MDSWSAKYSRSRSWIGSIFAITLSATISLNSLVSTPFSCGGTSPSGFSLPPDKSSETPLYICKRLLIPGLSTGSNHIPL</sequence>
<feature type="transmembrane region" description="Helical" evidence="1">
    <location>
        <begin position="12"/>
        <end position="33"/>
    </location>
</feature>
<evidence type="ECO:0000256" key="1">
    <source>
        <dbReference type="SAM" id="Phobius"/>
    </source>
</evidence>
<proteinExistence type="predicted"/>
<keyword evidence="3" id="KW-1185">Reference proteome</keyword>
<organism evidence="2 3">
    <name type="scientific">Zancudomyces culisetae</name>
    <name type="common">Gut fungus</name>
    <name type="synonym">Smittium culisetae</name>
    <dbReference type="NCBI Taxonomy" id="1213189"/>
    <lineage>
        <taxon>Eukaryota</taxon>
        <taxon>Fungi</taxon>
        <taxon>Fungi incertae sedis</taxon>
        <taxon>Zoopagomycota</taxon>
        <taxon>Kickxellomycotina</taxon>
        <taxon>Harpellomycetes</taxon>
        <taxon>Harpellales</taxon>
        <taxon>Legeriomycetaceae</taxon>
        <taxon>Zancudomyces</taxon>
    </lineage>
</organism>
<evidence type="ECO:0000313" key="2">
    <source>
        <dbReference type="EMBL" id="OMH81378.1"/>
    </source>
</evidence>
<reference evidence="3" key="1">
    <citation type="submission" date="2017-01" db="EMBL/GenBank/DDBJ databases">
        <authorList>
            <person name="Wang Y."/>
            <person name="White M."/>
            <person name="Kvist S."/>
            <person name="Moncalvo J.-M."/>
        </authorList>
    </citation>
    <scope>NUCLEOTIDE SEQUENCE [LARGE SCALE GENOMIC DNA]</scope>
    <source>
        <strain evidence="3">COL-18-3</strain>
    </source>
</reference>
<dbReference type="AlphaFoldDB" id="A0A1R1PK81"/>
<protein>
    <submittedName>
        <fullName evidence="2">Uncharacterized protein</fullName>
    </submittedName>
</protein>
<gene>
    <name evidence="2" type="ORF">AX774_g5161</name>
</gene>